<sequence>GAGLLWFSYSAVFVLAGVGAAVGLRALRRGGLRALLGYAPAFGLWLASFAAVYALFLGRYQDSAWLTLFFEKVYSAFMPFPPSSTEDLNWFLHKVNALVKHPLGQKIRFAGPFGFVLVQLRFLSMLLLGMGLVFMARKKFLKFSVLFFPVLLTLVASGLKFYPFHERFVLFLAPMLFLWVGYGAQIVQEALPKKIPVKLLVCVFLLAVPVWNGVRETLNTNAFYKKEANREALLFINERFKEGDTVYIYWNMWHAYLYYKEAYDLKFTAIEGEDLKGISANKEEYLQKLDPALQQVSGGQRLWFLYHTHVRNNIGGFVGQPAWYFQKSYIPGLTLETVFSRFGDKLEERFEEKETVVSAFSLNP</sequence>
<proteinExistence type="predicted"/>
<dbReference type="AlphaFoldDB" id="A0A3M9MG81"/>
<feature type="transmembrane region" description="Helical" evidence="1">
    <location>
        <begin position="6"/>
        <end position="27"/>
    </location>
</feature>
<keyword evidence="1" id="KW-0472">Membrane</keyword>
<dbReference type="RefSeq" id="WP_165864934.1">
    <property type="nucleotide sequence ID" value="NZ_RJJD01000011.1"/>
</dbReference>
<dbReference type="Proteomes" id="UP000272117">
    <property type="component" value="Unassembled WGS sequence"/>
</dbReference>
<feature type="transmembrane region" description="Helical" evidence="1">
    <location>
        <begin position="113"/>
        <end position="136"/>
    </location>
</feature>
<evidence type="ECO:0000313" key="2">
    <source>
        <dbReference type="EMBL" id="RNI24551.1"/>
    </source>
</evidence>
<keyword evidence="1" id="KW-0812">Transmembrane</keyword>
<feature type="non-terminal residue" evidence="2">
    <location>
        <position position="1"/>
    </location>
</feature>
<evidence type="ECO:0000256" key="1">
    <source>
        <dbReference type="SAM" id="Phobius"/>
    </source>
</evidence>
<comment type="caution">
    <text evidence="2">The sequence shown here is derived from an EMBL/GenBank/DDBJ whole genome shotgun (WGS) entry which is preliminary data.</text>
</comment>
<accession>A0A3M9MG81</accession>
<dbReference type="EMBL" id="RJJD01000011">
    <property type="protein sequence ID" value="RNI24551.1"/>
    <property type="molecule type" value="Genomic_DNA"/>
</dbReference>
<reference evidence="2 3" key="1">
    <citation type="submission" date="2018-11" db="EMBL/GenBank/DDBJ databases">
        <title>Rufibacter latericius sp. nov., isolated from water in Baiyang Lake.</title>
        <authorList>
            <person name="Yang Y."/>
        </authorList>
    </citation>
    <scope>NUCLEOTIDE SEQUENCE [LARGE SCALE GENOMIC DNA]</scope>
    <source>
        <strain evidence="2 3">R-22-1c-1</strain>
    </source>
</reference>
<keyword evidence="3" id="KW-1185">Reference proteome</keyword>
<name>A0A3M9MG81_9BACT</name>
<protein>
    <recommendedName>
        <fullName evidence="4">Glycosyltransferase RgtA/B/C/D-like domain-containing protein</fullName>
    </recommendedName>
</protein>
<evidence type="ECO:0000313" key="3">
    <source>
        <dbReference type="Proteomes" id="UP000272117"/>
    </source>
</evidence>
<feature type="transmembrane region" description="Helical" evidence="1">
    <location>
        <begin position="143"/>
        <end position="162"/>
    </location>
</feature>
<keyword evidence="1" id="KW-1133">Transmembrane helix</keyword>
<feature type="transmembrane region" description="Helical" evidence="1">
    <location>
        <begin position="34"/>
        <end position="56"/>
    </location>
</feature>
<organism evidence="2 3">
    <name type="scientific">Rufibacter latericius</name>
    <dbReference type="NCBI Taxonomy" id="2487040"/>
    <lineage>
        <taxon>Bacteria</taxon>
        <taxon>Pseudomonadati</taxon>
        <taxon>Bacteroidota</taxon>
        <taxon>Cytophagia</taxon>
        <taxon>Cytophagales</taxon>
        <taxon>Hymenobacteraceae</taxon>
        <taxon>Rufibacter</taxon>
    </lineage>
</organism>
<gene>
    <name evidence="2" type="ORF">EFB08_16695</name>
</gene>
<evidence type="ECO:0008006" key="4">
    <source>
        <dbReference type="Google" id="ProtNLM"/>
    </source>
</evidence>